<feature type="region of interest" description="Disordered" evidence="1">
    <location>
        <begin position="83"/>
        <end position="104"/>
    </location>
</feature>
<keyword evidence="4" id="KW-1185">Reference proteome</keyword>
<dbReference type="EMBL" id="CAJNNV010017063">
    <property type="protein sequence ID" value="CAE8604876.1"/>
    <property type="molecule type" value="Genomic_DNA"/>
</dbReference>
<dbReference type="OrthoDB" id="410104at2759"/>
<feature type="compositionally biased region" description="Polar residues" evidence="1">
    <location>
        <begin position="87"/>
        <end position="104"/>
    </location>
</feature>
<reference evidence="3" key="1">
    <citation type="submission" date="2021-02" db="EMBL/GenBank/DDBJ databases">
        <authorList>
            <person name="Dougan E. K."/>
            <person name="Rhodes N."/>
            <person name="Thang M."/>
            <person name="Chan C."/>
        </authorList>
    </citation>
    <scope>NUCLEOTIDE SEQUENCE</scope>
</reference>
<proteinExistence type="predicted"/>
<dbReference type="AlphaFoldDB" id="A0A813EX02"/>
<organism evidence="3 4">
    <name type="scientific">Polarella glacialis</name>
    <name type="common">Dinoflagellate</name>
    <dbReference type="NCBI Taxonomy" id="89957"/>
    <lineage>
        <taxon>Eukaryota</taxon>
        <taxon>Sar</taxon>
        <taxon>Alveolata</taxon>
        <taxon>Dinophyceae</taxon>
        <taxon>Suessiales</taxon>
        <taxon>Suessiaceae</taxon>
        <taxon>Polarella</taxon>
    </lineage>
</organism>
<accession>A0A813EX02</accession>
<evidence type="ECO:0000313" key="4">
    <source>
        <dbReference type="Proteomes" id="UP000654075"/>
    </source>
</evidence>
<comment type="caution">
    <text evidence="3">The sequence shown here is derived from an EMBL/GenBank/DDBJ whole genome shotgun (WGS) entry which is preliminary data.</text>
</comment>
<feature type="domain" description="Reverse transcriptase" evidence="2">
    <location>
        <begin position="1"/>
        <end position="77"/>
    </location>
</feature>
<dbReference type="PROSITE" id="PS50878">
    <property type="entry name" value="RT_POL"/>
    <property type="match status" value="1"/>
</dbReference>
<dbReference type="Proteomes" id="UP000654075">
    <property type="component" value="Unassembled WGS sequence"/>
</dbReference>
<name>A0A813EX02_POLGL</name>
<dbReference type="InterPro" id="IPR000477">
    <property type="entry name" value="RT_dom"/>
</dbReference>
<gene>
    <name evidence="3" type="ORF">PGLA1383_LOCUS23020</name>
</gene>
<sequence length="104" mass="11623">MRYVDDLMIYAKSWQELCHMIELLCEELANSGLHLNTSRTKLFTTTSIDKLLFIDIAGGMVEVLTGTDFHKYLGRHLTESEARQSSRAECNVHGGSSTSIGQLS</sequence>
<dbReference type="InterPro" id="IPR043128">
    <property type="entry name" value="Rev_trsase/Diguanyl_cyclase"/>
</dbReference>
<dbReference type="Gene3D" id="3.30.70.270">
    <property type="match status" value="1"/>
</dbReference>
<evidence type="ECO:0000256" key="1">
    <source>
        <dbReference type="SAM" id="MobiDB-lite"/>
    </source>
</evidence>
<evidence type="ECO:0000313" key="3">
    <source>
        <dbReference type="EMBL" id="CAE8604876.1"/>
    </source>
</evidence>
<dbReference type="SUPFAM" id="SSF56672">
    <property type="entry name" value="DNA/RNA polymerases"/>
    <property type="match status" value="1"/>
</dbReference>
<protein>
    <recommendedName>
        <fullName evidence="2">Reverse transcriptase domain-containing protein</fullName>
    </recommendedName>
</protein>
<evidence type="ECO:0000259" key="2">
    <source>
        <dbReference type="PROSITE" id="PS50878"/>
    </source>
</evidence>
<dbReference type="InterPro" id="IPR043502">
    <property type="entry name" value="DNA/RNA_pol_sf"/>
</dbReference>